<gene>
    <name evidence="6" type="ORF">GPM918_LOCUS38992</name>
    <name evidence="5" type="ORF">OVA965_LOCUS34317</name>
    <name evidence="8" type="ORF">SRO942_LOCUS39848</name>
    <name evidence="7" type="ORF">TMI583_LOCUS35235</name>
</gene>
<name>A0A815WXF4_9BILA</name>
<feature type="domain" description="RRM" evidence="4">
    <location>
        <begin position="121"/>
        <end position="197"/>
    </location>
</feature>
<dbReference type="GO" id="GO:0003723">
    <property type="term" value="F:RNA binding"/>
    <property type="evidence" value="ECO:0007669"/>
    <property type="project" value="UniProtKB-UniRule"/>
</dbReference>
<dbReference type="Gene3D" id="3.30.70.330">
    <property type="match status" value="2"/>
</dbReference>
<dbReference type="Pfam" id="PF00076">
    <property type="entry name" value="RRM_1"/>
    <property type="match status" value="1"/>
</dbReference>
<proteinExistence type="predicted"/>
<dbReference type="Proteomes" id="UP000677228">
    <property type="component" value="Unassembled WGS sequence"/>
</dbReference>
<dbReference type="EMBL" id="CAJOBC010092311">
    <property type="protein sequence ID" value="CAF4408281.1"/>
    <property type="molecule type" value="Genomic_DNA"/>
</dbReference>
<dbReference type="SUPFAM" id="SSF54928">
    <property type="entry name" value="RNA-binding domain, RBD"/>
    <property type="match status" value="2"/>
</dbReference>
<dbReference type="PANTHER" id="PTHR48033:SF10">
    <property type="entry name" value="RNA-BINDING PROTEIN SQUID"/>
    <property type="match status" value="1"/>
</dbReference>
<keyword evidence="2" id="KW-0539">Nucleus</keyword>
<evidence type="ECO:0000313" key="7">
    <source>
        <dbReference type="EMBL" id="CAF4234748.1"/>
    </source>
</evidence>
<evidence type="ECO:0000313" key="9">
    <source>
        <dbReference type="Proteomes" id="UP000663829"/>
    </source>
</evidence>
<evidence type="ECO:0000256" key="3">
    <source>
        <dbReference type="PROSITE-ProRule" id="PRU00176"/>
    </source>
</evidence>
<evidence type="ECO:0000313" key="6">
    <source>
        <dbReference type="EMBL" id="CAF1547457.1"/>
    </source>
</evidence>
<evidence type="ECO:0000313" key="8">
    <source>
        <dbReference type="EMBL" id="CAF4408281.1"/>
    </source>
</evidence>
<dbReference type="OrthoDB" id="10016659at2759"/>
<dbReference type="EMBL" id="CAJOBA010050478">
    <property type="protein sequence ID" value="CAF4234748.1"/>
    <property type="molecule type" value="Genomic_DNA"/>
</dbReference>
<comment type="subcellular location">
    <subcellularLocation>
        <location evidence="1">Nucleus</location>
    </subcellularLocation>
</comment>
<evidence type="ECO:0000256" key="1">
    <source>
        <dbReference type="ARBA" id="ARBA00004123"/>
    </source>
</evidence>
<dbReference type="AlphaFoldDB" id="A0A815WXF4"/>
<dbReference type="PROSITE" id="PS50102">
    <property type="entry name" value="RRM"/>
    <property type="match status" value="1"/>
</dbReference>
<keyword evidence="3" id="KW-0694">RNA-binding</keyword>
<protein>
    <recommendedName>
        <fullName evidence="4">RRM domain-containing protein</fullName>
    </recommendedName>
</protein>
<keyword evidence="9" id="KW-1185">Reference proteome</keyword>
<dbReference type="InterPro" id="IPR035979">
    <property type="entry name" value="RBD_domain_sf"/>
</dbReference>
<reference evidence="6" key="1">
    <citation type="submission" date="2021-02" db="EMBL/GenBank/DDBJ databases">
        <authorList>
            <person name="Nowell W R."/>
        </authorList>
    </citation>
    <scope>NUCLEOTIDE SEQUENCE</scope>
</reference>
<dbReference type="Proteomes" id="UP000682733">
    <property type="component" value="Unassembled WGS sequence"/>
</dbReference>
<evidence type="ECO:0000313" key="5">
    <source>
        <dbReference type="EMBL" id="CAF1437836.1"/>
    </source>
</evidence>
<comment type="caution">
    <text evidence="6">The sequence shown here is derived from an EMBL/GenBank/DDBJ whole genome shotgun (WGS) entry which is preliminary data.</text>
</comment>
<dbReference type="GO" id="GO:0000785">
    <property type="term" value="C:chromatin"/>
    <property type="evidence" value="ECO:0007669"/>
    <property type="project" value="TreeGrafter"/>
</dbReference>
<dbReference type="EMBL" id="CAJNOK010028679">
    <property type="protein sequence ID" value="CAF1437836.1"/>
    <property type="molecule type" value="Genomic_DNA"/>
</dbReference>
<dbReference type="Proteomes" id="UP000663829">
    <property type="component" value="Unassembled WGS sequence"/>
</dbReference>
<dbReference type="GO" id="GO:0005654">
    <property type="term" value="C:nucleoplasm"/>
    <property type="evidence" value="ECO:0007669"/>
    <property type="project" value="TreeGrafter"/>
</dbReference>
<sequence>MNHSHRSRSSSCTSNYSDQGNQHENTIYVGNIQSIPDNELIRYFSQFGKIIECYHNCNDETNLWRIDYRFLKFDHNSNINLQKLLTARDHVIARIVLDVKLYKDVMNNDNDSEPPRLSLDKKICIKGFNRSIARNEIMKSFKRYGRILNCTIVENPQDDKNNYCYLEFDNINPIRTILKKYNHQIKGVQLDVQTAIRPDEIYNYNSHHHRNENRPTFNIHTSRTVSFRQNSPRQSRINSTSISCTSSISSPSQILPSIGLVSVNSTKNMQTYERLRAIENDYNQQLIDLEQEYQIEFLNDFQQFDFEVDKIIENQRRKYEYLARVLRDQQLDFDERKSEEGELDDYQDDLDVDTNLELIVNVPRKRKH</sequence>
<dbReference type="InterPro" id="IPR000504">
    <property type="entry name" value="RRM_dom"/>
</dbReference>
<dbReference type="EMBL" id="CAJNOQ010026643">
    <property type="protein sequence ID" value="CAF1547457.1"/>
    <property type="molecule type" value="Genomic_DNA"/>
</dbReference>
<evidence type="ECO:0000259" key="4">
    <source>
        <dbReference type="PROSITE" id="PS50102"/>
    </source>
</evidence>
<dbReference type="InterPro" id="IPR012677">
    <property type="entry name" value="Nucleotide-bd_a/b_plait_sf"/>
</dbReference>
<dbReference type="SMART" id="SM00360">
    <property type="entry name" value="RRM"/>
    <property type="match status" value="2"/>
</dbReference>
<dbReference type="GO" id="GO:0010468">
    <property type="term" value="P:regulation of gene expression"/>
    <property type="evidence" value="ECO:0007669"/>
    <property type="project" value="TreeGrafter"/>
</dbReference>
<dbReference type="Proteomes" id="UP000681722">
    <property type="component" value="Unassembled WGS sequence"/>
</dbReference>
<dbReference type="PANTHER" id="PTHR48033">
    <property type="entry name" value="RNA-BINDING (RRM/RBD/RNP MOTIFS) FAMILY PROTEIN"/>
    <property type="match status" value="1"/>
</dbReference>
<accession>A0A815WXF4</accession>
<organism evidence="6 9">
    <name type="scientific">Didymodactylos carnosus</name>
    <dbReference type="NCBI Taxonomy" id="1234261"/>
    <lineage>
        <taxon>Eukaryota</taxon>
        <taxon>Metazoa</taxon>
        <taxon>Spiralia</taxon>
        <taxon>Gnathifera</taxon>
        <taxon>Rotifera</taxon>
        <taxon>Eurotatoria</taxon>
        <taxon>Bdelloidea</taxon>
        <taxon>Philodinida</taxon>
        <taxon>Philodinidae</taxon>
        <taxon>Didymodactylos</taxon>
    </lineage>
</organism>
<evidence type="ECO:0000256" key="2">
    <source>
        <dbReference type="ARBA" id="ARBA00023242"/>
    </source>
</evidence>